<evidence type="ECO:0000313" key="2">
    <source>
        <dbReference type="EMBL" id="SVE37277.1"/>
    </source>
</evidence>
<protein>
    <submittedName>
        <fullName evidence="2">Uncharacterized protein</fullName>
    </submittedName>
</protein>
<organism evidence="2">
    <name type="scientific">marine metagenome</name>
    <dbReference type="NCBI Taxonomy" id="408172"/>
    <lineage>
        <taxon>unclassified sequences</taxon>
        <taxon>metagenomes</taxon>
        <taxon>ecological metagenomes</taxon>
    </lineage>
</organism>
<evidence type="ECO:0000256" key="1">
    <source>
        <dbReference type="SAM" id="MobiDB-lite"/>
    </source>
</evidence>
<sequence length="162" mass="18523">MPTLNKDGSTRKKYTTKKMIMKKNRKNGQKKAWDTRRALYPETNGYKPQQVEDKPKLELHEAIAKVFNEEATPAETKEEVKVDEKVIPLTLYVGTEVAERINNLDDFLNSIPGVEFNRDEFVREALSVAVDTIFSGVGVVVTGEEKIINRLKGMMEFMEKEV</sequence>
<dbReference type="AlphaFoldDB" id="A0A383CY73"/>
<dbReference type="EMBL" id="UINC01212796">
    <property type="protein sequence ID" value="SVE37277.1"/>
    <property type="molecule type" value="Genomic_DNA"/>
</dbReference>
<gene>
    <name evidence="2" type="ORF">METZ01_LOCUS490131</name>
</gene>
<reference evidence="2" key="1">
    <citation type="submission" date="2018-05" db="EMBL/GenBank/DDBJ databases">
        <authorList>
            <person name="Lanie J.A."/>
            <person name="Ng W.-L."/>
            <person name="Kazmierczak K.M."/>
            <person name="Andrzejewski T.M."/>
            <person name="Davidsen T.M."/>
            <person name="Wayne K.J."/>
            <person name="Tettelin H."/>
            <person name="Glass J.I."/>
            <person name="Rusch D."/>
            <person name="Podicherti R."/>
            <person name="Tsui H.-C.T."/>
            <person name="Winkler M.E."/>
        </authorList>
    </citation>
    <scope>NUCLEOTIDE SEQUENCE</scope>
</reference>
<name>A0A383CY73_9ZZZZ</name>
<feature type="compositionally biased region" description="Basic residues" evidence="1">
    <location>
        <begin position="11"/>
        <end position="29"/>
    </location>
</feature>
<accession>A0A383CY73</accession>
<feature type="region of interest" description="Disordered" evidence="1">
    <location>
        <begin position="1"/>
        <end position="32"/>
    </location>
</feature>
<proteinExistence type="predicted"/>